<evidence type="ECO:0000256" key="1">
    <source>
        <dbReference type="SAM" id="MobiDB-lite"/>
    </source>
</evidence>
<evidence type="ECO:0008006" key="4">
    <source>
        <dbReference type="Google" id="ProtNLM"/>
    </source>
</evidence>
<sequence length="204" mass="21806">MTGRSNRPASGLHCARVMQNPGYAASLVARPTLVTCLLWALAATGCASRTEAAAVAVSSAMSPYDSQRLGASTSQRPGQPAEEEQRRSVARESQTICFRGNVSSTGPFGHPLERVSVRAALEGEANVETSTDVGGEFHLCIKRESQSLGKGILGSRYVDRRVPAHIVFERTGFATRKMDVTLDTADRERKLDVSLESASTAQAP</sequence>
<protein>
    <recommendedName>
        <fullName evidence="4">Carboxypeptidase regulatory-like domain-containing protein</fullName>
    </recommendedName>
</protein>
<reference evidence="2 3" key="1">
    <citation type="submission" date="2021-12" db="EMBL/GenBank/DDBJ databases">
        <title>Discovery of the Pendulisporaceae a myxobacterial family with distinct sporulation behavior and unique specialized metabolism.</title>
        <authorList>
            <person name="Garcia R."/>
            <person name="Popoff A."/>
            <person name="Bader C.D."/>
            <person name="Loehr J."/>
            <person name="Walesch S."/>
            <person name="Walt C."/>
            <person name="Boldt J."/>
            <person name="Bunk B."/>
            <person name="Haeckl F.J.F.P.J."/>
            <person name="Gunesch A.P."/>
            <person name="Birkelbach J."/>
            <person name="Nuebel U."/>
            <person name="Pietschmann T."/>
            <person name="Bach T."/>
            <person name="Mueller R."/>
        </authorList>
    </citation>
    <scope>NUCLEOTIDE SEQUENCE [LARGE SCALE GENOMIC DNA]</scope>
    <source>
        <strain evidence="2 3">MSr12523</strain>
    </source>
</reference>
<gene>
    <name evidence="2" type="ORF">LZC95_49585</name>
</gene>
<organism evidence="2 3">
    <name type="scientific">Pendulispora brunnea</name>
    <dbReference type="NCBI Taxonomy" id="2905690"/>
    <lineage>
        <taxon>Bacteria</taxon>
        <taxon>Pseudomonadati</taxon>
        <taxon>Myxococcota</taxon>
        <taxon>Myxococcia</taxon>
        <taxon>Myxococcales</taxon>
        <taxon>Sorangiineae</taxon>
        <taxon>Pendulisporaceae</taxon>
        <taxon>Pendulispora</taxon>
    </lineage>
</organism>
<dbReference type="Proteomes" id="UP001379533">
    <property type="component" value="Chromosome"/>
</dbReference>
<dbReference type="EMBL" id="CP089982">
    <property type="protein sequence ID" value="WXA94486.1"/>
    <property type="molecule type" value="Genomic_DNA"/>
</dbReference>
<dbReference type="RefSeq" id="WP_394845095.1">
    <property type="nucleotide sequence ID" value="NZ_CP089982.1"/>
</dbReference>
<keyword evidence="3" id="KW-1185">Reference proteome</keyword>
<feature type="region of interest" description="Disordered" evidence="1">
    <location>
        <begin position="65"/>
        <end position="92"/>
    </location>
</feature>
<accession>A0ABZ2K722</accession>
<evidence type="ECO:0000313" key="2">
    <source>
        <dbReference type="EMBL" id="WXA94486.1"/>
    </source>
</evidence>
<evidence type="ECO:0000313" key="3">
    <source>
        <dbReference type="Proteomes" id="UP001379533"/>
    </source>
</evidence>
<proteinExistence type="predicted"/>
<name>A0ABZ2K722_9BACT</name>